<name>A0ABZ3C8E5_9ACTN</name>
<dbReference type="InterPro" id="IPR029061">
    <property type="entry name" value="THDP-binding"/>
</dbReference>
<dbReference type="Proteomes" id="UP001434337">
    <property type="component" value="Chromosome"/>
</dbReference>
<dbReference type="Gene3D" id="3.40.50.970">
    <property type="match status" value="1"/>
</dbReference>
<proteinExistence type="inferred from homology"/>
<feature type="domain" description="Transketolase N-terminal" evidence="4">
    <location>
        <begin position="43"/>
        <end position="269"/>
    </location>
</feature>
<organism evidence="5 6">
    <name type="scientific">Propioniciclava soli</name>
    <dbReference type="NCBI Taxonomy" id="2775081"/>
    <lineage>
        <taxon>Bacteria</taxon>
        <taxon>Bacillati</taxon>
        <taxon>Actinomycetota</taxon>
        <taxon>Actinomycetes</taxon>
        <taxon>Propionibacteriales</taxon>
        <taxon>Propionibacteriaceae</taxon>
        <taxon>Propioniciclava</taxon>
    </lineage>
</organism>
<comment type="cofactor">
    <cofactor evidence="1">
        <name>thiamine diphosphate</name>
        <dbReference type="ChEBI" id="CHEBI:58937"/>
    </cofactor>
</comment>
<evidence type="ECO:0000256" key="1">
    <source>
        <dbReference type="ARBA" id="ARBA00001964"/>
    </source>
</evidence>
<evidence type="ECO:0000256" key="3">
    <source>
        <dbReference type="ARBA" id="ARBA00023052"/>
    </source>
</evidence>
<dbReference type="EMBL" id="CP115965">
    <property type="protein sequence ID" value="WZW98988.1"/>
    <property type="molecule type" value="Genomic_DNA"/>
</dbReference>
<dbReference type="CDD" id="cd02012">
    <property type="entry name" value="TPP_TK"/>
    <property type="match status" value="1"/>
</dbReference>
<sequence length="302" mass="32394">MRSGWEFETPVLGRIGKDAPRAEVVAFLERAGIELRRRDPIMIDHAGNGHIGGDFSIADILLTLLLHELNVDPADPLAADRDRLILSKGHTAGALYIAMALGGWFPPEDLMTFMDPGSKLNGHPNRRYVAGVEANTGPLGHGFPIAVGSALAAQMDGSSRRTVVLLGDGEMQEGSNWEAMMAASHFGLENLTAVVDRNRLQQGAAVADTMSLEPLADKGRAFGFTVHEIDAHDHDAILDVFAAGPSEGRPTLVIAHSHKGHPISFMSDNVAWHHHVPSPEEIDAILAELDELAAPAGREDSK</sequence>
<dbReference type="PANTHER" id="PTHR47514:SF1">
    <property type="entry name" value="TRANSKETOLASE N-TERMINAL SECTION-RELATED"/>
    <property type="match status" value="1"/>
</dbReference>
<dbReference type="SUPFAM" id="SSF52518">
    <property type="entry name" value="Thiamin diphosphate-binding fold (THDP-binding)"/>
    <property type="match status" value="1"/>
</dbReference>
<comment type="similarity">
    <text evidence="2">Belongs to the transketolase family.</text>
</comment>
<accession>A0ABZ3C8E5</accession>
<dbReference type="PANTHER" id="PTHR47514">
    <property type="entry name" value="TRANSKETOLASE N-TERMINAL SECTION-RELATED"/>
    <property type="match status" value="1"/>
</dbReference>
<reference evidence="5 6" key="1">
    <citation type="journal article" date="2023" name="Environ Microbiome">
        <title>A coral-associated actinobacterium mitigates coral bleaching under heat stress.</title>
        <authorList>
            <person name="Li J."/>
            <person name="Zou Y."/>
            <person name="Li Q."/>
            <person name="Zhang J."/>
            <person name="Bourne D.G."/>
            <person name="Lyu Y."/>
            <person name="Liu C."/>
            <person name="Zhang S."/>
        </authorList>
    </citation>
    <scope>NUCLEOTIDE SEQUENCE [LARGE SCALE GENOMIC DNA]</scope>
    <source>
        <strain evidence="5 6">SCSIO 13291</strain>
    </source>
</reference>
<dbReference type="InterPro" id="IPR005474">
    <property type="entry name" value="Transketolase_N"/>
</dbReference>
<evidence type="ECO:0000259" key="4">
    <source>
        <dbReference type="Pfam" id="PF00456"/>
    </source>
</evidence>
<protein>
    <submittedName>
        <fullName evidence="5">Transketolase</fullName>
    </submittedName>
</protein>
<evidence type="ECO:0000256" key="2">
    <source>
        <dbReference type="ARBA" id="ARBA00007131"/>
    </source>
</evidence>
<evidence type="ECO:0000313" key="5">
    <source>
        <dbReference type="EMBL" id="WZW98988.1"/>
    </source>
</evidence>
<dbReference type="Pfam" id="PF00456">
    <property type="entry name" value="Transketolase_N"/>
    <property type="match status" value="1"/>
</dbReference>
<keyword evidence="3" id="KW-0786">Thiamine pyrophosphate</keyword>
<dbReference type="RefSeq" id="WP_342372844.1">
    <property type="nucleotide sequence ID" value="NZ_CP115965.1"/>
</dbReference>
<evidence type="ECO:0000313" key="6">
    <source>
        <dbReference type="Proteomes" id="UP001434337"/>
    </source>
</evidence>
<gene>
    <name evidence="5" type="ORF">PCC79_01900</name>
</gene>
<keyword evidence="6" id="KW-1185">Reference proteome</keyword>